<dbReference type="EC" id="4.2.1.96" evidence="3"/>
<reference evidence="6" key="2">
    <citation type="submission" date="2020-09" db="EMBL/GenBank/DDBJ databases">
        <authorList>
            <person name="Sun Q."/>
            <person name="Ohkuma M."/>
        </authorList>
    </citation>
    <scope>NUCLEOTIDE SEQUENCE</scope>
    <source>
        <strain evidence="6">JCM 19831</strain>
    </source>
</reference>
<dbReference type="InterPro" id="IPR036428">
    <property type="entry name" value="PCD_sf"/>
</dbReference>
<dbReference type="AlphaFoldDB" id="A0A917TQU8"/>
<protein>
    <recommendedName>
        <fullName evidence="4">Putative pterin-4-alpha-carbinolamine dehydratase</fullName>
        <ecNumber evidence="3">4.2.1.96</ecNumber>
    </recommendedName>
</protein>
<proteinExistence type="inferred from homology"/>
<evidence type="ECO:0000256" key="4">
    <source>
        <dbReference type="ARBA" id="ARBA00021735"/>
    </source>
</evidence>
<accession>A0A917TQU8</accession>
<dbReference type="Proteomes" id="UP000642070">
    <property type="component" value="Unassembled WGS sequence"/>
</dbReference>
<evidence type="ECO:0000313" key="6">
    <source>
        <dbReference type="EMBL" id="GGM32573.1"/>
    </source>
</evidence>
<reference evidence="6" key="1">
    <citation type="journal article" date="2014" name="Int. J. Syst. Evol. Microbiol.">
        <title>Complete genome sequence of Corynebacterium casei LMG S-19264T (=DSM 44701T), isolated from a smear-ripened cheese.</title>
        <authorList>
            <consortium name="US DOE Joint Genome Institute (JGI-PGF)"/>
            <person name="Walter F."/>
            <person name="Albersmeier A."/>
            <person name="Kalinowski J."/>
            <person name="Ruckert C."/>
        </authorList>
    </citation>
    <scope>NUCLEOTIDE SEQUENCE</scope>
    <source>
        <strain evidence="6">JCM 19831</strain>
    </source>
</reference>
<dbReference type="GO" id="GO:0006729">
    <property type="term" value="P:tetrahydrobiopterin biosynthetic process"/>
    <property type="evidence" value="ECO:0007669"/>
    <property type="project" value="InterPro"/>
</dbReference>
<comment type="catalytic activity">
    <reaction evidence="1">
        <text>(4aS,6R)-4a-hydroxy-L-erythro-5,6,7,8-tetrahydrobiopterin = (6R)-L-erythro-6,7-dihydrobiopterin + H2O</text>
        <dbReference type="Rhea" id="RHEA:11920"/>
        <dbReference type="ChEBI" id="CHEBI:15377"/>
        <dbReference type="ChEBI" id="CHEBI:15642"/>
        <dbReference type="ChEBI" id="CHEBI:43120"/>
        <dbReference type="EC" id="4.2.1.96"/>
    </reaction>
</comment>
<dbReference type="Pfam" id="PF01329">
    <property type="entry name" value="Pterin_4a"/>
    <property type="match status" value="1"/>
</dbReference>
<keyword evidence="7" id="KW-1185">Reference proteome</keyword>
<evidence type="ECO:0000256" key="5">
    <source>
        <dbReference type="ARBA" id="ARBA00023239"/>
    </source>
</evidence>
<evidence type="ECO:0000256" key="2">
    <source>
        <dbReference type="ARBA" id="ARBA00006472"/>
    </source>
</evidence>
<evidence type="ECO:0000256" key="3">
    <source>
        <dbReference type="ARBA" id="ARBA00013252"/>
    </source>
</evidence>
<evidence type="ECO:0000256" key="1">
    <source>
        <dbReference type="ARBA" id="ARBA00001554"/>
    </source>
</evidence>
<dbReference type="Gene3D" id="3.30.1360.20">
    <property type="entry name" value="Transcriptional coactivator/pterin dehydratase"/>
    <property type="match status" value="1"/>
</dbReference>
<dbReference type="SUPFAM" id="SSF55248">
    <property type="entry name" value="PCD-like"/>
    <property type="match status" value="1"/>
</dbReference>
<dbReference type="InterPro" id="IPR001533">
    <property type="entry name" value="Pterin_deHydtase"/>
</dbReference>
<comment type="similarity">
    <text evidence="2">Belongs to the pterin-4-alpha-carbinolamine dehydratase family.</text>
</comment>
<dbReference type="RefSeq" id="WP_190251139.1">
    <property type="nucleotide sequence ID" value="NZ_BMPI01000016.1"/>
</dbReference>
<organism evidence="6 7">
    <name type="scientific">Dactylosporangium sucinum</name>
    <dbReference type="NCBI Taxonomy" id="1424081"/>
    <lineage>
        <taxon>Bacteria</taxon>
        <taxon>Bacillati</taxon>
        <taxon>Actinomycetota</taxon>
        <taxon>Actinomycetes</taxon>
        <taxon>Micromonosporales</taxon>
        <taxon>Micromonosporaceae</taxon>
        <taxon>Dactylosporangium</taxon>
    </lineage>
</organism>
<dbReference type="EMBL" id="BMPI01000016">
    <property type="protein sequence ID" value="GGM32573.1"/>
    <property type="molecule type" value="Genomic_DNA"/>
</dbReference>
<gene>
    <name evidence="6" type="ORF">GCM10007977_037410</name>
</gene>
<name>A0A917TQU8_9ACTN</name>
<evidence type="ECO:0000313" key="7">
    <source>
        <dbReference type="Proteomes" id="UP000642070"/>
    </source>
</evidence>
<comment type="caution">
    <text evidence="6">The sequence shown here is derived from an EMBL/GenBank/DDBJ whole genome shotgun (WGS) entry which is preliminary data.</text>
</comment>
<dbReference type="GO" id="GO:0008124">
    <property type="term" value="F:4-alpha-hydroxytetrahydrobiopterin dehydratase activity"/>
    <property type="evidence" value="ECO:0007669"/>
    <property type="project" value="UniProtKB-EC"/>
</dbReference>
<sequence>MRARWSDDHRDYLSDALALLQGWTRDGGEIRRTLHLDDSQHAALTERMAVVADAVGVRPDVRRLDGRTQIRLRVPGTTDLSPGEVTLAARIEDLYKNIIAGAA</sequence>
<keyword evidence="5" id="KW-0456">Lyase</keyword>